<gene>
    <name evidence="1" type="ORF">Goari_011133</name>
</gene>
<comment type="caution">
    <text evidence="1">The sequence shown here is derived from an EMBL/GenBank/DDBJ whole genome shotgun (WGS) entry which is preliminary data.</text>
</comment>
<sequence length="160" mass="17928">MLPIADLSTESDLSFLMTIPTVAVMSCCENAASKLALTCSALGGLQKSSLGLILVSVKELTCSNSRYPNRNCHGCTYFNVIHVEERDWTCSIVPESSKLKVTERRKKIVRNSPHMYFYFTWVGSQESFQMFVDSPFPILQPVSSSNKLRALQMLHQVKEG</sequence>
<dbReference type="Proteomes" id="UP000593577">
    <property type="component" value="Unassembled WGS sequence"/>
</dbReference>
<dbReference type="EMBL" id="JABFAA010000004">
    <property type="protein sequence ID" value="MBA0679359.1"/>
    <property type="molecule type" value="Genomic_DNA"/>
</dbReference>
<reference evidence="1 2" key="1">
    <citation type="journal article" date="2019" name="Genome Biol. Evol.">
        <title>Insights into the evolution of the New World diploid cottons (Gossypium, subgenus Houzingenia) based on genome sequencing.</title>
        <authorList>
            <person name="Grover C.E."/>
            <person name="Arick M.A. 2nd"/>
            <person name="Thrash A."/>
            <person name="Conover J.L."/>
            <person name="Sanders W.S."/>
            <person name="Peterson D.G."/>
            <person name="Frelichowski J.E."/>
            <person name="Scheffler J.A."/>
            <person name="Scheffler B.E."/>
            <person name="Wendel J.F."/>
        </authorList>
    </citation>
    <scope>NUCLEOTIDE SEQUENCE [LARGE SCALE GENOMIC DNA]</scope>
    <source>
        <strain evidence="1">185</strain>
        <tissue evidence="1">Leaf</tissue>
    </source>
</reference>
<organism evidence="1 2">
    <name type="scientific">Gossypium aridum</name>
    <name type="common">American cotton</name>
    <name type="synonym">Erioxylum aridum</name>
    <dbReference type="NCBI Taxonomy" id="34290"/>
    <lineage>
        <taxon>Eukaryota</taxon>
        <taxon>Viridiplantae</taxon>
        <taxon>Streptophyta</taxon>
        <taxon>Embryophyta</taxon>
        <taxon>Tracheophyta</taxon>
        <taxon>Spermatophyta</taxon>
        <taxon>Magnoliopsida</taxon>
        <taxon>eudicotyledons</taxon>
        <taxon>Gunneridae</taxon>
        <taxon>Pentapetalae</taxon>
        <taxon>rosids</taxon>
        <taxon>malvids</taxon>
        <taxon>Malvales</taxon>
        <taxon>Malvaceae</taxon>
        <taxon>Malvoideae</taxon>
        <taxon>Gossypium</taxon>
    </lineage>
</organism>
<proteinExistence type="predicted"/>
<protein>
    <submittedName>
        <fullName evidence="1">Uncharacterized protein</fullName>
    </submittedName>
</protein>
<evidence type="ECO:0000313" key="1">
    <source>
        <dbReference type="EMBL" id="MBA0679359.1"/>
    </source>
</evidence>
<keyword evidence="2" id="KW-1185">Reference proteome</keyword>
<dbReference type="AlphaFoldDB" id="A0A7J8WXT4"/>
<accession>A0A7J8WXT4</accession>
<evidence type="ECO:0000313" key="2">
    <source>
        <dbReference type="Proteomes" id="UP000593577"/>
    </source>
</evidence>
<name>A0A7J8WXT4_GOSAI</name>